<evidence type="ECO:0000259" key="2">
    <source>
        <dbReference type="PROSITE" id="PS50240"/>
    </source>
</evidence>
<dbReference type="SUPFAM" id="SSF50494">
    <property type="entry name" value="Trypsin-like serine proteases"/>
    <property type="match status" value="1"/>
</dbReference>
<reference evidence="4 5" key="2">
    <citation type="journal article" date="2022" name="Int. J. Syst. Evol. Microbiol.">
        <title>Strains of Bradyrhizobium barranii sp. nov. associated with legumes native to Canada are symbionts of soybeans and belong to different subspecies (subsp. barranii subsp. nov. and subsp. apii subsp. nov.) and symbiovars (sv. glycinearum and sv. septentrionale).</title>
        <authorList>
            <person name="Bromfield E.S.P."/>
            <person name="Cloutier S."/>
            <person name="Wasai-Hara S."/>
            <person name="Minamisawa K."/>
        </authorList>
    </citation>
    <scope>NUCLEOTIDE SEQUENCE [LARGE SCALE GENOMIC DNA]</scope>
    <source>
        <strain evidence="4 5">144S4</strain>
    </source>
</reference>
<dbReference type="EC" id="3.4.21.-" evidence="4"/>
<feature type="signal peptide" evidence="1">
    <location>
        <begin position="1"/>
        <end position="30"/>
    </location>
</feature>
<dbReference type="EMBL" id="CP086136">
    <property type="protein sequence ID" value="UEM12559.1"/>
    <property type="molecule type" value="Genomic_DNA"/>
</dbReference>
<name>A0A939LYJ8_9BRAD</name>
<dbReference type="InterPro" id="IPR043504">
    <property type="entry name" value="Peptidase_S1_PA_chymotrypsin"/>
</dbReference>
<dbReference type="SMART" id="SM00020">
    <property type="entry name" value="Tryp_SPc"/>
    <property type="match status" value="1"/>
</dbReference>
<reference evidence="3" key="1">
    <citation type="submission" date="2021-03" db="EMBL/GenBank/DDBJ databases">
        <title>Whole Genome Sequence of Bradyrhizobium sp. Strain 144S4.</title>
        <authorList>
            <person name="Bromfield E.S.P."/>
            <person name="Cloutier S."/>
        </authorList>
    </citation>
    <scope>NUCLEOTIDE SEQUENCE [LARGE SCALE GENOMIC DNA]</scope>
    <source>
        <strain evidence="3">144S4</strain>
    </source>
</reference>
<evidence type="ECO:0000313" key="4">
    <source>
        <dbReference type="EMBL" id="UEM12559.1"/>
    </source>
</evidence>
<dbReference type="PROSITE" id="PS00134">
    <property type="entry name" value="TRYPSIN_HIS"/>
    <property type="match status" value="1"/>
</dbReference>
<dbReference type="RefSeq" id="WP_208083529.1">
    <property type="nucleotide sequence ID" value="NZ_CP086136.1"/>
</dbReference>
<gene>
    <name evidence="3" type="ORF">J4G43_01050</name>
    <name evidence="4" type="ORF">J4G43_050680</name>
</gene>
<dbReference type="AlphaFoldDB" id="A0A939LYJ8"/>
<accession>A0A939LYJ8</accession>
<dbReference type="KEGG" id="bban:J4G43_050680"/>
<feature type="domain" description="Peptidase S1" evidence="2">
    <location>
        <begin position="196"/>
        <end position="451"/>
    </location>
</feature>
<dbReference type="Pfam" id="PF00089">
    <property type="entry name" value="Trypsin"/>
    <property type="match status" value="1"/>
</dbReference>
<organism evidence="3">
    <name type="scientific">Bradyrhizobium barranii subsp. barranii</name>
    <dbReference type="NCBI Taxonomy" id="2823807"/>
    <lineage>
        <taxon>Bacteria</taxon>
        <taxon>Pseudomonadati</taxon>
        <taxon>Pseudomonadota</taxon>
        <taxon>Alphaproteobacteria</taxon>
        <taxon>Hyphomicrobiales</taxon>
        <taxon>Nitrobacteraceae</taxon>
        <taxon>Bradyrhizobium</taxon>
        <taxon>Bradyrhizobium barranii</taxon>
    </lineage>
</organism>
<feature type="chain" id="PRO_5037749854" evidence="1">
    <location>
        <begin position="31"/>
        <end position="569"/>
    </location>
</feature>
<evidence type="ECO:0000256" key="1">
    <source>
        <dbReference type="SAM" id="SignalP"/>
    </source>
</evidence>
<keyword evidence="1" id="KW-0732">Signal</keyword>
<dbReference type="PROSITE" id="PS50240">
    <property type="entry name" value="TRYPSIN_DOM"/>
    <property type="match status" value="1"/>
</dbReference>
<sequence>MGTFVSLRACASAYFAACLTIVGSASFSSAAELKAPDPFRGASSRLKDLSSFVDNHLQTVKTVNKAASTKIAGGKSQTMDINAFSQIAGRGAIANIRTIENTLRFQQLDSAPNIRKLDFLQDHQTQLQDFSNKLHQAQTDLQTLAPAEAKQRFDAIIVPTDMQEILQLGTDGRTLPLPPHLQGLGGLKPATLTPYVVGPGSAATVDYPSVVEIAYAWDGYGSSALCTGTLISSTAVLTAAHCFCEQVDAKSAKACLSATYKRGQEDVKPDDKRFVSVFFHDRGAVAVDEIIINPDYAFPKKDLAILKLAKEITDVMPAPLNTVRSLKPGEFATIVGFGVHSPLKANGAPQPGPPVDGSEGIKLWATIQAAACKDISFSEDFCWSFELRNENKILGSTCHGDSGGPAFATIDGALKLVGVTSGGPEDCRAGKDLSYDVEVFKNITWITSVAGSNTNPAFAANPNAFFKNPGVRAYGAPYHLFINTPDHSSGTFAITNSSGSLTVSVNTTPTFASLTLELTAPNANSPACTSSVADAFATCTIQSPALGTWSVRVTGASPQESQVVAAVGH</sequence>
<protein>
    <submittedName>
        <fullName evidence="3">Trypsin-like serine protease</fullName>
        <ecNumber evidence="4">3.4.21.-</ecNumber>
    </submittedName>
</protein>
<dbReference type="InterPro" id="IPR018114">
    <property type="entry name" value="TRYPSIN_HIS"/>
</dbReference>
<keyword evidence="3" id="KW-0645">Protease</keyword>
<dbReference type="InterPro" id="IPR051333">
    <property type="entry name" value="CLIP_Serine_Protease"/>
</dbReference>
<proteinExistence type="predicted"/>
<dbReference type="GO" id="GO:0006508">
    <property type="term" value="P:proteolysis"/>
    <property type="evidence" value="ECO:0007669"/>
    <property type="project" value="UniProtKB-KW"/>
</dbReference>
<dbReference type="InterPro" id="IPR009003">
    <property type="entry name" value="Peptidase_S1_PA"/>
</dbReference>
<dbReference type="GO" id="GO:0004252">
    <property type="term" value="F:serine-type endopeptidase activity"/>
    <property type="evidence" value="ECO:0007669"/>
    <property type="project" value="InterPro"/>
</dbReference>
<dbReference type="PANTHER" id="PTHR24260">
    <property type="match status" value="1"/>
</dbReference>
<dbReference type="Proteomes" id="UP000664702">
    <property type="component" value="Chromosome"/>
</dbReference>
<dbReference type="PANTHER" id="PTHR24260:SF136">
    <property type="entry name" value="GH08193P-RELATED"/>
    <property type="match status" value="1"/>
</dbReference>
<dbReference type="PRINTS" id="PR00722">
    <property type="entry name" value="CHYMOTRYPSIN"/>
</dbReference>
<keyword evidence="4" id="KW-0378">Hydrolase</keyword>
<evidence type="ECO:0000313" key="3">
    <source>
        <dbReference type="EMBL" id="MBO1859604.1"/>
    </source>
</evidence>
<dbReference type="Gene3D" id="2.40.10.10">
    <property type="entry name" value="Trypsin-like serine proteases"/>
    <property type="match status" value="1"/>
</dbReference>
<dbReference type="InterPro" id="IPR001254">
    <property type="entry name" value="Trypsin_dom"/>
</dbReference>
<dbReference type="Gene3D" id="2.60.120.380">
    <property type="match status" value="1"/>
</dbReference>
<evidence type="ECO:0000313" key="5">
    <source>
        <dbReference type="Proteomes" id="UP000664702"/>
    </source>
</evidence>
<dbReference type="InterPro" id="IPR001314">
    <property type="entry name" value="Peptidase_S1A"/>
</dbReference>
<dbReference type="EMBL" id="JAGEMI010000001">
    <property type="protein sequence ID" value="MBO1859604.1"/>
    <property type="molecule type" value="Genomic_DNA"/>
</dbReference>